<proteinExistence type="predicted"/>
<dbReference type="Proteomes" id="UP000095286">
    <property type="component" value="Unplaced"/>
</dbReference>
<accession>A0AC35U0K1</accession>
<protein>
    <submittedName>
        <fullName evidence="2">Sugar transporter SWEET</fullName>
    </submittedName>
</protein>
<sequence length="227" mass="25869">MDWVDIFGIYIGLLGITLCLLPVLQIKEYIKRKSSDGYNEINYHTGPFITAIWLKYGLMSQIDNQNGFLAFMIFLSCIYSCFYCYYSSNKLSFIGKQLFLCVILITLFMYIDSLEFDEGVKTIGRIASASNSLRFVPAVTDIYKVFKTKTTEYIPANQTFMFGIILSQFFVHSLVTANYYRLITNVAGIATIIIIMALYVLYPPLTWRVPIIGTGIAAKSTEEKKIK</sequence>
<evidence type="ECO:0000313" key="1">
    <source>
        <dbReference type="Proteomes" id="UP000095286"/>
    </source>
</evidence>
<organism evidence="1 2">
    <name type="scientific">Rhabditophanes sp. KR3021</name>
    <dbReference type="NCBI Taxonomy" id="114890"/>
    <lineage>
        <taxon>Eukaryota</taxon>
        <taxon>Metazoa</taxon>
        <taxon>Ecdysozoa</taxon>
        <taxon>Nematoda</taxon>
        <taxon>Chromadorea</taxon>
        <taxon>Rhabditida</taxon>
        <taxon>Tylenchina</taxon>
        <taxon>Panagrolaimomorpha</taxon>
        <taxon>Strongyloidoidea</taxon>
        <taxon>Alloionematidae</taxon>
        <taxon>Rhabditophanes</taxon>
    </lineage>
</organism>
<reference evidence="2" key="1">
    <citation type="submission" date="2016-11" db="UniProtKB">
        <authorList>
            <consortium name="WormBaseParasite"/>
        </authorList>
    </citation>
    <scope>IDENTIFICATION</scope>
    <source>
        <strain evidence="2">KR3021</strain>
    </source>
</reference>
<name>A0AC35U0K1_9BILA</name>
<dbReference type="WBParaSite" id="RSKR_0000652000.1">
    <property type="protein sequence ID" value="RSKR_0000652000.1"/>
    <property type="gene ID" value="RSKR_0000652000"/>
</dbReference>
<evidence type="ECO:0000313" key="2">
    <source>
        <dbReference type="WBParaSite" id="RSKR_0000652000.1"/>
    </source>
</evidence>